<sequence>MNKTFFGILDFVWVIWNAPFLIFNLHKGTKKTSDRGFIVLNYHRPVIKLVYFKGYSSLFKKKAVILHAF</sequence>
<keyword evidence="1" id="KW-0812">Transmembrane</keyword>
<dbReference type="STRING" id="1127699.HMPREF9151_00357"/>
<evidence type="ECO:0000256" key="1">
    <source>
        <dbReference type="SAM" id="Phobius"/>
    </source>
</evidence>
<reference evidence="2 3" key="1">
    <citation type="submission" date="2012-05" db="EMBL/GenBank/DDBJ databases">
        <authorList>
            <person name="Weinstock G."/>
            <person name="Sodergren E."/>
            <person name="Lobos E.A."/>
            <person name="Fulton L."/>
            <person name="Fulton R."/>
            <person name="Courtney L."/>
            <person name="Fronick C."/>
            <person name="O'Laughlin M."/>
            <person name="Godfrey J."/>
            <person name="Wilson R.M."/>
            <person name="Miner T."/>
            <person name="Farmer C."/>
            <person name="Delehaunty K."/>
            <person name="Cordes M."/>
            <person name="Minx P."/>
            <person name="Tomlinson C."/>
            <person name="Chen J."/>
            <person name="Wollam A."/>
            <person name="Pepin K.H."/>
            <person name="Bhonagiri V."/>
            <person name="Zhang X."/>
            <person name="Suruliraj S."/>
            <person name="Warren W."/>
            <person name="Mitreva M."/>
            <person name="Mardis E.R."/>
            <person name="Wilson R.K."/>
        </authorList>
    </citation>
    <scope>NUCLEOTIDE SEQUENCE [LARGE SCALE GENOMIC DNA]</scope>
    <source>
        <strain evidence="2 3">F0055</strain>
    </source>
</reference>
<gene>
    <name evidence="2" type="ORF">HMPREF9151_00357</name>
</gene>
<evidence type="ECO:0000313" key="2">
    <source>
        <dbReference type="EMBL" id="EKY03426.1"/>
    </source>
</evidence>
<keyword evidence="3" id="KW-1185">Reference proteome</keyword>
<keyword evidence="1" id="KW-1133">Transmembrane helix</keyword>
<dbReference type="PATRIC" id="fig|1127699.3.peg.322"/>
<evidence type="ECO:0000313" key="3">
    <source>
        <dbReference type="Proteomes" id="UP000010433"/>
    </source>
</evidence>
<dbReference type="Proteomes" id="UP000010433">
    <property type="component" value="Unassembled WGS sequence"/>
</dbReference>
<accession>L1NJB7</accession>
<dbReference type="AlphaFoldDB" id="L1NJB7"/>
<name>L1NJB7_9BACT</name>
<protein>
    <submittedName>
        <fullName evidence="2">Uncharacterized protein</fullName>
    </submittedName>
</protein>
<feature type="transmembrane region" description="Helical" evidence="1">
    <location>
        <begin position="6"/>
        <end position="25"/>
    </location>
</feature>
<proteinExistence type="predicted"/>
<dbReference type="EMBL" id="AMEP01000036">
    <property type="protein sequence ID" value="EKY03426.1"/>
    <property type="molecule type" value="Genomic_DNA"/>
</dbReference>
<organism evidence="2 3">
    <name type="scientific">Hoylesella saccharolytica F0055</name>
    <dbReference type="NCBI Taxonomy" id="1127699"/>
    <lineage>
        <taxon>Bacteria</taxon>
        <taxon>Pseudomonadati</taxon>
        <taxon>Bacteroidota</taxon>
        <taxon>Bacteroidia</taxon>
        <taxon>Bacteroidales</taxon>
        <taxon>Prevotellaceae</taxon>
        <taxon>Hoylesella</taxon>
    </lineage>
</organism>
<keyword evidence="1" id="KW-0472">Membrane</keyword>
<dbReference type="HOGENOM" id="CLU_2772500_0_0_10"/>
<comment type="caution">
    <text evidence="2">The sequence shown here is derived from an EMBL/GenBank/DDBJ whole genome shotgun (WGS) entry which is preliminary data.</text>
</comment>